<feature type="region of interest" description="Disordered" evidence="7">
    <location>
        <begin position="32"/>
        <end position="77"/>
    </location>
</feature>
<comment type="caution">
    <text evidence="8">The sequence shown here is derived from an EMBL/GenBank/DDBJ whole genome shotgun (WGS) entry which is preliminary data.</text>
</comment>
<dbReference type="EMBL" id="JASSZA010000014">
    <property type="protein sequence ID" value="KAK2094116.1"/>
    <property type="molecule type" value="Genomic_DNA"/>
</dbReference>
<dbReference type="PANTHER" id="PTHR23081">
    <property type="entry name" value="RNA POLYMERASE II CTD PHOSPHATASE"/>
    <property type="match status" value="1"/>
</dbReference>
<evidence type="ECO:0000256" key="3">
    <source>
        <dbReference type="ARBA" id="ARBA00022801"/>
    </source>
</evidence>
<dbReference type="Gene3D" id="3.40.50.10190">
    <property type="entry name" value="BRCT domain"/>
    <property type="match status" value="1"/>
</dbReference>
<name>A0ABQ9UB50_SAGOE</name>
<feature type="compositionally biased region" description="Low complexity" evidence="7">
    <location>
        <begin position="168"/>
        <end position="179"/>
    </location>
</feature>
<dbReference type="PANTHER" id="PTHR23081:SF36">
    <property type="entry name" value="RNA POLYMERASE II SUBUNIT A C-TERMINAL DOMAIN PHOSPHATASE"/>
    <property type="match status" value="1"/>
</dbReference>
<dbReference type="InterPro" id="IPR039189">
    <property type="entry name" value="Fcp1"/>
</dbReference>
<evidence type="ECO:0000256" key="6">
    <source>
        <dbReference type="ARBA" id="ARBA00048336"/>
    </source>
</evidence>
<sequence>MVCIIDDREDVWKFAPNLITVKKYVYFQGTGDMNAPPGSRESQTRRKVNHSSRGTEVSEQAPPIRDPEGATQAPGVEHSNGIETAARELNGSEAAIPQDSPHPGKPDEKDTWPLAQAPTGSRELAGAPEPQGSCAQGGRAASGQRPAQGAMGTDLDFDLSSDSESSSESEGTKSSPSASDGETEGRTGPQKPKAAPEGAEVLVQGRTLEASRPAGPSSLGEAEPSAHVPDKGPELGGPEEGERDSLCSLGNGCADRKEAETESQNSELSGVTAGESLDQSMEEEEEEDTDEDDHLIYLEEILVRVHTDYYAKYDRFLNKEIEEAPDIRKIVPELKSKVLADVAIIFSGLYPTNFPIERTREHYHATALGAKILTRLVLSPDAPDRATHLIAARAETFSRIIVF</sequence>
<organism evidence="8 9">
    <name type="scientific">Saguinus oedipus</name>
    <name type="common">Cotton-top tamarin</name>
    <name type="synonym">Oedipomidas oedipus</name>
    <dbReference type="NCBI Taxonomy" id="9490"/>
    <lineage>
        <taxon>Eukaryota</taxon>
        <taxon>Metazoa</taxon>
        <taxon>Chordata</taxon>
        <taxon>Craniata</taxon>
        <taxon>Vertebrata</taxon>
        <taxon>Euteleostomi</taxon>
        <taxon>Mammalia</taxon>
        <taxon>Eutheria</taxon>
        <taxon>Euarchontoglires</taxon>
        <taxon>Primates</taxon>
        <taxon>Haplorrhini</taxon>
        <taxon>Platyrrhini</taxon>
        <taxon>Cebidae</taxon>
        <taxon>Callitrichinae</taxon>
        <taxon>Saguinus</taxon>
    </lineage>
</organism>
<accession>A0ABQ9UB50</accession>
<reference evidence="8 9" key="1">
    <citation type="submission" date="2023-05" db="EMBL/GenBank/DDBJ databases">
        <title>B98-5 Cell Line De Novo Hybrid Assembly: An Optical Mapping Approach.</title>
        <authorList>
            <person name="Kananen K."/>
            <person name="Auerbach J.A."/>
            <person name="Kautto E."/>
            <person name="Blachly J.S."/>
        </authorList>
    </citation>
    <scope>NUCLEOTIDE SEQUENCE [LARGE SCALE GENOMIC DNA]</scope>
    <source>
        <strain evidence="8">B95-8</strain>
        <tissue evidence="8">Cell line</tissue>
    </source>
</reference>
<keyword evidence="3" id="KW-0378">Hydrolase</keyword>
<evidence type="ECO:0000256" key="7">
    <source>
        <dbReference type="SAM" id="MobiDB-lite"/>
    </source>
</evidence>
<gene>
    <name evidence="8" type="primary">CTDP1_1</name>
    <name evidence="8" type="ORF">P7K49_027854</name>
</gene>
<proteinExistence type="predicted"/>
<evidence type="ECO:0000256" key="4">
    <source>
        <dbReference type="ARBA" id="ARBA00023242"/>
    </source>
</evidence>
<comment type="subcellular location">
    <subcellularLocation>
        <location evidence="1">Nucleus</location>
    </subcellularLocation>
</comment>
<evidence type="ECO:0000256" key="1">
    <source>
        <dbReference type="ARBA" id="ARBA00004123"/>
    </source>
</evidence>
<feature type="region of interest" description="Disordered" evidence="7">
    <location>
        <begin position="94"/>
        <end position="292"/>
    </location>
</feature>
<dbReference type="InterPro" id="IPR036420">
    <property type="entry name" value="BRCT_dom_sf"/>
</dbReference>
<evidence type="ECO:0000256" key="2">
    <source>
        <dbReference type="ARBA" id="ARBA00013081"/>
    </source>
</evidence>
<evidence type="ECO:0000256" key="5">
    <source>
        <dbReference type="ARBA" id="ARBA00047761"/>
    </source>
</evidence>
<dbReference type="Proteomes" id="UP001266305">
    <property type="component" value="Unassembled WGS sequence"/>
</dbReference>
<comment type="catalytic activity">
    <reaction evidence="5">
        <text>O-phospho-L-seryl-[protein] + H2O = L-seryl-[protein] + phosphate</text>
        <dbReference type="Rhea" id="RHEA:20629"/>
        <dbReference type="Rhea" id="RHEA-COMP:9863"/>
        <dbReference type="Rhea" id="RHEA-COMP:11604"/>
        <dbReference type="ChEBI" id="CHEBI:15377"/>
        <dbReference type="ChEBI" id="CHEBI:29999"/>
        <dbReference type="ChEBI" id="CHEBI:43474"/>
        <dbReference type="ChEBI" id="CHEBI:83421"/>
        <dbReference type="EC" id="3.1.3.16"/>
    </reaction>
</comment>
<evidence type="ECO:0000313" key="9">
    <source>
        <dbReference type="Proteomes" id="UP001266305"/>
    </source>
</evidence>
<protein>
    <recommendedName>
        <fullName evidence="2">protein-serine/threonine phosphatase</fullName>
        <ecNumber evidence="2">3.1.3.16</ecNumber>
    </recommendedName>
</protein>
<comment type="catalytic activity">
    <reaction evidence="6">
        <text>O-phospho-L-threonyl-[protein] + H2O = L-threonyl-[protein] + phosphate</text>
        <dbReference type="Rhea" id="RHEA:47004"/>
        <dbReference type="Rhea" id="RHEA-COMP:11060"/>
        <dbReference type="Rhea" id="RHEA-COMP:11605"/>
        <dbReference type="ChEBI" id="CHEBI:15377"/>
        <dbReference type="ChEBI" id="CHEBI:30013"/>
        <dbReference type="ChEBI" id="CHEBI:43474"/>
        <dbReference type="ChEBI" id="CHEBI:61977"/>
        <dbReference type="EC" id="3.1.3.16"/>
    </reaction>
</comment>
<feature type="compositionally biased region" description="Acidic residues" evidence="7">
    <location>
        <begin position="155"/>
        <end position="167"/>
    </location>
</feature>
<dbReference type="SUPFAM" id="SSF52113">
    <property type="entry name" value="BRCT domain"/>
    <property type="match status" value="1"/>
</dbReference>
<feature type="compositionally biased region" description="Acidic residues" evidence="7">
    <location>
        <begin position="280"/>
        <end position="292"/>
    </location>
</feature>
<dbReference type="EC" id="3.1.3.16" evidence="2"/>
<evidence type="ECO:0000313" key="8">
    <source>
        <dbReference type="EMBL" id="KAK2094116.1"/>
    </source>
</evidence>
<keyword evidence="4" id="KW-0539">Nucleus</keyword>
<keyword evidence="9" id="KW-1185">Reference proteome</keyword>
<dbReference type="CDD" id="cd17729">
    <property type="entry name" value="BRCT_CTDP1"/>
    <property type="match status" value="1"/>
</dbReference>
<feature type="compositionally biased region" description="Basic and acidic residues" evidence="7">
    <location>
        <begin position="102"/>
        <end position="111"/>
    </location>
</feature>